<dbReference type="NCBIfam" id="TIGR00592">
    <property type="entry name" value="pol2"/>
    <property type="match status" value="1"/>
</dbReference>
<evidence type="ECO:0000259" key="9">
    <source>
        <dbReference type="Pfam" id="PF03104"/>
    </source>
</evidence>
<dbReference type="SMART" id="SM00486">
    <property type="entry name" value="POLBc"/>
    <property type="match status" value="1"/>
</dbReference>
<dbReference type="PANTHER" id="PTHR10322:SF23">
    <property type="entry name" value="DNA POLYMERASE DELTA CATALYTIC SUBUNIT"/>
    <property type="match status" value="1"/>
</dbReference>
<dbReference type="SUPFAM" id="SSF53098">
    <property type="entry name" value="Ribonuclease H-like"/>
    <property type="match status" value="1"/>
</dbReference>
<dbReference type="GO" id="GO:0000166">
    <property type="term" value="F:nucleotide binding"/>
    <property type="evidence" value="ECO:0007669"/>
    <property type="project" value="InterPro"/>
</dbReference>
<evidence type="ECO:0000256" key="1">
    <source>
        <dbReference type="ARBA" id="ARBA00005755"/>
    </source>
</evidence>
<dbReference type="Pfam" id="PF00136">
    <property type="entry name" value="DNA_pol_B"/>
    <property type="match status" value="1"/>
</dbReference>
<dbReference type="InterPro" id="IPR006133">
    <property type="entry name" value="DNA-dir_DNA_pol_B_exonuc"/>
</dbReference>
<dbReference type="AlphaFoldDB" id="F8ALF7"/>
<dbReference type="InterPro" id="IPR012337">
    <property type="entry name" value="RNaseH-like_sf"/>
</dbReference>
<accession>F8ALF7</accession>
<feature type="domain" description="DNA-directed DNA polymerase family B exonuclease" evidence="9">
    <location>
        <begin position="108"/>
        <end position="311"/>
    </location>
</feature>
<dbReference type="InterPro" id="IPR023211">
    <property type="entry name" value="DNA_pol_palm_dom_sf"/>
</dbReference>
<keyword evidence="2 7" id="KW-0808">Transferase</keyword>
<dbReference type="STRING" id="647113.Metok_0566"/>
<evidence type="ECO:0000313" key="11">
    <source>
        <dbReference type="Proteomes" id="UP000009296"/>
    </source>
</evidence>
<dbReference type="GO" id="GO:0006261">
    <property type="term" value="P:DNA-templated DNA replication"/>
    <property type="evidence" value="ECO:0007669"/>
    <property type="project" value="TreeGrafter"/>
</dbReference>
<dbReference type="Gene3D" id="1.10.287.690">
    <property type="entry name" value="Helix hairpin bin"/>
    <property type="match status" value="1"/>
</dbReference>
<dbReference type="PROSITE" id="PS00116">
    <property type="entry name" value="DNA_POLYMERASE_B"/>
    <property type="match status" value="1"/>
</dbReference>
<feature type="domain" description="DNA-directed DNA polymerase family B multifunctional" evidence="8">
    <location>
        <begin position="377"/>
        <end position="787"/>
    </location>
</feature>
<dbReference type="Gene3D" id="1.10.132.60">
    <property type="entry name" value="DNA polymerase family B, C-terminal domain"/>
    <property type="match status" value="1"/>
</dbReference>
<gene>
    <name evidence="10" type="ordered locus">Metok_0566</name>
</gene>
<dbReference type="RefSeq" id="WP_013866732.1">
    <property type="nucleotide sequence ID" value="NC_015636.1"/>
</dbReference>
<keyword evidence="11" id="KW-1185">Reference proteome</keyword>
<dbReference type="HOGENOM" id="CLU_000203_6_0_2"/>
<keyword evidence="7" id="KW-0235">DNA replication</keyword>
<dbReference type="InterPro" id="IPR006172">
    <property type="entry name" value="DNA-dir_DNA_pol_B"/>
</dbReference>
<proteinExistence type="inferred from homology"/>
<evidence type="ECO:0000256" key="5">
    <source>
        <dbReference type="ARBA" id="ARBA00023125"/>
    </source>
</evidence>
<protein>
    <recommendedName>
        <fullName evidence="7">DNA polymerase</fullName>
        <ecNumber evidence="7">2.7.7.7</ecNumber>
    </recommendedName>
</protein>
<dbReference type="InterPro" id="IPR043502">
    <property type="entry name" value="DNA/RNA_pol_sf"/>
</dbReference>
<dbReference type="GO" id="GO:0003677">
    <property type="term" value="F:DNA binding"/>
    <property type="evidence" value="ECO:0007669"/>
    <property type="project" value="UniProtKB-KW"/>
</dbReference>
<organism evidence="10 11">
    <name type="scientific">Methanothermococcus okinawensis (strain DSM 14208 / JCM 11175 / IH1)</name>
    <dbReference type="NCBI Taxonomy" id="647113"/>
    <lineage>
        <taxon>Archaea</taxon>
        <taxon>Methanobacteriati</taxon>
        <taxon>Methanobacteriota</taxon>
        <taxon>Methanomada group</taxon>
        <taxon>Methanococci</taxon>
        <taxon>Methanococcales</taxon>
        <taxon>Methanococcaceae</taxon>
        <taxon>Methanothermococcus</taxon>
    </lineage>
</organism>
<dbReference type="OrthoDB" id="323192at2157"/>
<reference evidence="10" key="1">
    <citation type="submission" date="2011-05" db="EMBL/GenBank/DDBJ databases">
        <title>Complete sequence of chromosome of Methanothermococcus okinawensis IH1.</title>
        <authorList>
            <consortium name="US DOE Joint Genome Institute"/>
            <person name="Lucas S."/>
            <person name="Han J."/>
            <person name="Lapidus A."/>
            <person name="Cheng J.-F."/>
            <person name="Goodwin L."/>
            <person name="Pitluck S."/>
            <person name="Peters L."/>
            <person name="Mikhailova N."/>
            <person name="Held B."/>
            <person name="Han C."/>
            <person name="Tapia R."/>
            <person name="Land M."/>
            <person name="Hauser L."/>
            <person name="Kyrpides N."/>
            <person name="Ivanova N."/>
            <person name="Pagani I."/>
            <person name="Sieprawska-Lupa M."/>
            <person name="Takai K."/>
            <person name="Miyazaki J."/>
            <person name="Whitman W."/>
            <person name="Woyke T."/>
        </authorList>
    </citation>
    <scope>NUCLEOTIDE SEQUENCE</scope>
    <source>
        <strain evidence="10">IH1</strain>
    </source>
</reference>
<dbReference type="Pfam" id="PF03104">
    <property type="entry name" value="DNA_pol_B_exo1"/>
    <property type="match status" value="1"/>
</dbReference>
<dbReference type="InterPro" id="IPR050240">
    <property type="entry name" value="DNA_pol_type-B"/>
</dbReference>
<dbReference type="InterPro" id="IPR036397">
    <property type="entry name" value="RNaseH_sf"/>
</dbReference>
<sequence length="810" mass="95582">MDALIDVNYDSEDKCIYLYLINKVLKERDFKPYFYVDATTKEINDFLSNDDNKNLLNYVENLESVRKIIINSNLNDSKNRIIERNFTKITVRYPKDVPKLRVLKELGEIYEHDIPFTKRYLIDSDIIPTTYYNNFEDKNRRTIINNNLPELKTISFDMEVYCEGREPNPEKNPILMTSFCSKDLKKVITYKPFKHKYMELVKDESELIKRTIDILKDYDIIYTYNGDNFDFPYLKRRAENLGINVFFDKTGNDDKKTEIGKKTKTQKHKQKIKISRGGIHLRSYIPGKVHIDLYPIARRTLNLTTYKLEDVSYELFGVHKLEVGHQNISNLWNNMDKNLVEYSFQDAYYTYKIGEYFLPLEVMFSRIVNQTLFEVSRMGSSQMVEYLLLKHSFKNNFLAPNRPSNREYQKRLREYYEGGYVKEPIKGMHENIVSMDFRALYPSIIISYNISPDTIDCKCCEDMSEKILGHWFCKKRIGLIPMVLRNLIERRKTIKKILKEKDTEKKELNSKNNKYYNEYYKLLNYEQKSLKILANSHYGYMAYPRARWYSKECAEVITHLGRTYIQKTIEEAEKYGFKVIYADTDGLYAVLNENSDKKTLLNKTYEFLNKINEKLPKDMELEFEGYYKRGIFITKKRYALIDENDKITIKGLEFVRRDWSNIAKKTQKAVLEILLKEGNVEKAKNIIKNIITDLKNGKIDKKDLIIYTQLTKDINEYKTTAPHVEVAKKILKKGGRLNIGDVIGYIITSGNKSISERAVLPEDAKDYDTSYYIDNQILPPVLRIMESLGISKDELRNVDKQITLEGFLME</sequence>
<dbReference type="eggNOG" id="arCOG00328">
    <property type="taxonomic scope" value="Archaea"/>
</dbReference>
<dbReference type="InterPro" id="IPR006134">
    <property type="entry name" value="DNA-dir_DNA_pol_B_multi_dom"/>
</dbReference>
<dbReference type="CDD" id="cd05536">
    <property type="entry name" value="POLBc_B3"/>
    <property type="match status" value="1"/>
</dbReference>
<comment type="similarity">
    <text evidence="1 7">Belongs to the DNA polymerase type-B family.</text>
</comment>
<dbReference type="EC" id="2.7.7.7" evidence="7"/>
<dbReference type="GeneID" id="10772692"/>
<dbReference type="Proteomes" id="UP000009296">
    <property type="component" value="Chromosome"/>
</dbReference>
<evidence type="ECO:0000313" key="10">
    <source>
        <dbReference type="EMBL" id="AEH06546.1"/>
    </source>
</evidence>
<dbReference type="SUPFAM" id="SSF56672">
    <property type="entry name" value="DNA/RNA polymerases"/>
    <property type="match status" value="1"/>
</dbReference>
<keyword evidence="5 7" id="KW-0238">DNA-binding</keyword>
<evidence type="ECO:0000256" key="2">
    <source>
        <dbReference type="ARBA" id="ARBA00022679"/>
    </source>
</evidence>
<evidence type="ECO:0000256" key="4">
    <source>
        <dbReference type="ARBA" id="ARBA00022932"/>
    </source>
</evidence>
<evidence type="ECO:0000256" key="6">
    <source>
        <dbReference type="ARBA" id="ARBA00049244"/>
    </source>
</evidence>
<dbReference type="EMBL" id="CP002792">
    <property type="protein sequence ID" value="AEH06546.1"/>
    <property type="molecule type" value="Genomic_DNA"/>
</dbReference>
<name>F8ALF7_METOI</name>
<dbReference type="PRINTS" id="PR00106">
    <property type="entry name" value="DNAPOLB"/>
</dbReference>
<dbReference type="InterPro" id="IPR017964">
    <property type="entry name" value="DNA-dir_DNA_pol_B_CS"/>
</dbReference>
<evidence type="ECO:0000256" key="7">
    <source>
        <dbReference type="RuleBase" id="RU000442"/>
    </source>
</evidence>
<dbReference type="Gene3D" id="3.90.1600.10">
    <property type="entry name" value="Palm domain of DNA polymerase"/>
    <property type="match status" value="1"/>
</dbReference>
<dbReference type="Gene3D" id="3.30.420.10">
    <property type="entry name" value="Ribonuclease H-like superfamily/Ribonuclease H"/>
    <property type="match status" value="1"/>
</dbReference>
<keyword evidence="3 7" id="KW-0548">Nucleotidyltransferase</keyword>
<dbReference type="Gene3D" id="3.30.342.10">
    <property type="entry name" value="DNA Polymerase, chain B, domain 1"/>
    <property type="match status" value="1"/>
</dbReference>
<dbReference type="PANTHER" id="PTHR10322">
    <property type="entry name" value="DNA POLYMERASE CATALYTIC SUBUNIT"/>
    <property type="match status" value="1"/>
</dbReference>
<comment type="catalytic activity">
    <reaction evidence="6 7">
        <text>DNA(n) + a 2'-deoxyribonucleoside 5'-triphosphate = DNA(n+1) + diphosphate</text>
        <dbReference type="Rhea" id="RHEA:22508"/>
        <dbReference type="Rhea" id="RHEA-COMP:17339"/>
        <dbReference type="Rhea" id="RHEA-COMP:17340"/>
        <dbReference type="ChEBI" id="CHEBI:33019"/>
        <dbReference type="ChEBI" id="CHEBI:61560"/>
        <dbReference type="ChEBI" id="CHEBI:173112"/>
        <dbReference type="EC" id="2.7.7.7"/>
    </reaction>
</comment>
<dbReference type="InterPro" id="IPR042087">
    <property type="entry name" value="DNA_pol_B_thumb"/>
</dbReference>
<keyword evidence="4 7" id="KW-0239">DNA-directed DNA polymerase</keyword>
<dbReference type="GO" id="GO:0003887">
    <property type="term" value="F:DNA-directed DNA polymerase activity"/>
    <property type="evidence" value="ECO:0007669"/>
    <property type="project" value="UniProtKB-KW"/>
</dbReference>
<dbReference type="KEGG" id="mok:Metok_0566"/>
<evidence type="ECO:0000256" key="3">
    <source>
        <dbReference type="ARBA" id="ARBA00022695"/>
    </source>
</evidence>
<evidence type="ECO:0000259" key="8">
    <source>
        <dbReference type="Pfam" id="PF00136"/>
    </source>
</evidence>